<proteinExistence type="predicted"/>
<reference evidence="1" key="1">
    <citation type="submission" date="2020-07" db="EMBL/GenBank/DDBJ databases">
        <title>Clinical and genomic characterization of carbapenemase-producing Enterobacterales causing secondary infections during the COVID-19 crisis at a New York City hospital.</title>
        <authorList>
            <person name="Gomez-Simmonds A."/>
            <person name="Annavajhala M.K."/>
            <person name="Uhlemann A.-C."/>
        </authorList>
    </citation>
    <scope>NUCLEOTIDE SEQUENCE</scope>
    <source>
        <strain evidence="1">NK1396</strain>
    </source>
</reference>
<evidence type="ECO:0008006" key="3">
    <source>
        <dbReference type="Google" id="ProtNLM"/>
    </source>
</evidence>
<evidence type="ECO:0000313" key="1">
    <source>
        <dbReference type="EMBL" id="MBD3706682.1"/>
    </source>
</evidence>
<dbReference type="Proteomes" id="UP000655273">
    <property type="component" value="Unassembled WGS sequence"/>
</dbReference>
<dbReference type="AlphaFoldDB" id="A0A927DKU4"/>
<organism evidence="1 2">
    <name type="scientific">Enterobacter hormaechei</name>
    <dbReference type="NCBI Taxonomy" id="158836"/>
    <lineage>
        <taxon>Bacteria</taxon>
        <taxon>Pseudomonadati</taxon>
        <taxon>Pseudomonadota</taxon>
        <taxon>Gammaproteobacteria</taxon>
        <taxon>Enterobacterales</taxon>
        <taxon>Enterobacteriaceae</taxon>
        <taxon>Enterobacter</taxon>
        <taxon>Enterobacter cloacae complex</taxon>
    </lineage>
</organism>
<protein>
    <recommendedName>
        <fullName evidence="3">Transposase</fullName>
    </recommendedName>
</protein>
<sequence>MDKAPRCATISGSNLRFRPRNIANNFYSRYDKRAKKNRHNLAVNACMDRFVFWYLRSGIPYRDVDHQQSTTVSLNEA</sequence>
<name>A0A927DKU4_9ENTR</name>
<dbReference type="EMBL" id="JACXTA010000001">
    <property type="protein sequence ID" value="MBD3706682.1"/>
    <property type="molecule type" value="Genomic_DNA"/>
</dbReference>
<comment type="caution">
    <text evidence="1">The sequence shown here is derived from an EMBL/GenBank/DDBJ whole genome shotgun (WGS) entry which is preliminary data.</text>
</comment>
<accession>A0A927DKU4</accession>
<gene>
    <name evidence="1" type="ORF">IE983_04265</name>
</gene>
<evidence type="ECO:0000313" key="2">
    <source>
        <dbReference type="Proteomes" id="UP000655273"/>
    </source>
</evidence>